<protein>
    <recommendedName>
        <fullName evidence="9">Cytochrome b5 heme-binding domain-containing protein</fullName>
    </recommendedName>
</protein>
<comment type="subcellular location">
    <subcellularLocation>
        <location evidence="1">Membrane</location>
    </subcellularLocation>
</comment>
<evidence type="ECO:0000256" key="3">
    <source>
        <dbReference type="ARBA" id="ARBA00022692"/>
    </source>
</evidence>
<dbReference type="OrthoDB" id="260519at2759"/>
<dbReference type="PROSITE" id="PS00191">
    <property type="entry name" value="CYTOCHROME_B5_1"/>
    <property type="match status" value="1"/>
</dbReference>
<dbReference type="SUPFAM" id="SSF55856">
    <property type="entry name" value="Cytochrome b5-like heme/steroid binding domain"/>
    <property type="match status" value="1"/>
</dbReference>
<dbReference type="PRINTS" id="PR00363">
    <property type="entry name" value="CYTOCHROMEB5"/>
</dbReference>
<dbReference type="SMART" id="SM01117">
    <property type="entry name" value="Cyt-b5"/>
    <property type="match status" value="1"/>
</dbReference>
<dbReference type="GO" id="GO:0016020">
    <property type="term" value="C:membrane"/>
    <property type="evidence" value="ECO:0007669"/>
    <property type="project" value="UniProtKB-SubCell"/>
</dbReference>
<dbReference type="AlphaFoldDB" id="A0A9W7DY88"/>
<dbReference type="GO" id="GO:0046872">
    <property type="term" value="F:metal ion binding"/>
    <property type="evidence" value="ECO:0007669"/>
    <property type="project" value="UniProtKB-UniRule"/>
</dbReference>
<dbReference type="InterPro" id="IPR001199">
    <property type="entry name" value="Cyt_B5-like_heme/steroid-bd"/>
</dbReference>
<evidence type="ECO:0000313" key="10">
    <source>
        <dbReference type="EMBL" id="GMH58460.1"/>
    </source>
</evidence>
<organism evidence="10 11">
    <name type="scientific">Triparma laevis f. longispina</name>
    <dbReference type="NCBI Taxonomy" id="1714387"/>
    <lineage>
        <taxon>Eukaryota</taxon>
        <taxon>Sar</taxon>
        <taxon>Stramenopiles</taxon>
        <taxon>Ochrophyta</taxon>
        <taxon>Bolidophyceae</taxon>
        <taxon>Parmales</taxon>
        <taxon>Triparmaceae</taxon>
        <taxon>Triparma</taxon>
    </lineage>
</organism>
<keyword evidence="5 8" id="KW-0408">Iron</keyword>
<comment type="similarity">
    <text evidence="7 8">Belongs to the cytochrome b5 family.</text>
</comment>
<dbReference type="InterPro" id="IPR036400">
    <property type="entry name" value="Cyt_B5-like_heme/steroid_sf"/>
</dbReference>
<feature type="transmembrane region" description="Helical" evidence="8">
    <location>
        <begin position="110"/>
        <end position="128"/>
    </location>
</feature>
<sequence length="130" mass="14064">MAAKEFKSADVASHNTEEDCWVTLSVEEGGPFVYDITKYLDEHPGGAEVLLDVAGQDATDQFEDIGHSGDARKELGNYKIGILKMSKEEIEKIAKEKEAKLLAAKNGGGMMPILAVLVVAVAIGYYVMTQ</sequence>
<evidence type="ECO:0000256" key="4">
    <source>
        <dbReference type="ARBA" id="ARBA00022723"/>
    </source>
</evidence>
<dbReference type="Gene3D" id="3.10.120.10">
    <property type="entry name" value="Cytochrome b5-like heme/steroid binding domain"/>
    <property type="match status" value="1"/>
</dbReference>
<reference evidence="11" key="1">
    <citation type="journal article" date="2023" name="Commun. Biol.">
        <title>Genome analysis of Parmales, the sister group of diatoms, reveals the evolutionary specialization of diatoms from phago-mixotrophs to photoautotrophs.</title>
        <authorList>
            <person name="Ban H."/>
            <person name="Sato S."/>
            <person name="Yoshikawa S."/>
            <person name="Yamada K."/>
            <person name="Nakamura Y."/>
            <person name="Ichinomiya M."/>
            <person name="Sato N."/>
            <person name="Blanc-Mathieu R."/>
            <person name="Endo H."/>
            <person name="Kuwata A."/>
            <person name="Ogata H."/>
        </authorList>
    </citation>
    <scope>NUCLEOTIDE SEQUENCE [LARGE SCALE GENOMIC DNA]</scope>
    <source>
        <strain evidence="11">NIES 3700</strain>
    </source>
</reference>
<evidence type="ECO:0000256" key="1">
    <source>
        <dbReference type="ARBA" id="ARBA00004370"/>
    </source>
</evidence>
<dbReference type="InterPro" id="IPR050668">
    <property type="entry name" value="Cytochrome_b5"/>
</dbReference>
<evidence type="ECO:0000256" key="5">
    <source>
        <dbReference type="ARBA" id="ARBA00023004"/>
    </source>
</evidence>
<comment type="caution">
    <text evidence="10">The sequence shown here is derived from an EMBL/GenBank/DDBJ whole genome shotgun (WGS) entry which is preliminary data.</text>
</comment>
<dbReference type="PROSITE" id="PS50255">
    <property type="entry name" value="CYTOCHROME_B5_2"/>
    <property type="match status" value="1"/>
</dbReference>
<dbReference type="GO" id="GO:0020037">
    <property type="term" value="F:heme binding"/>
    <property type="evidence" value="ECO:0007669"/>
    <property type="project" value="UniProtKB-UniRule"/>
</dbReference>
<evidence type="ECO:0000256" key="6">
    <source>
        <dbReference type="ARBA" id="ARBA00023136"/>
    </source>
</evidence>
<evidence type="ECO:0000256" key="7">
    <source>
        <dbReference type="ARBA" id="ARBA00038168"/>
    </source>
</evidence>
<dbReference type="PANTHER" id="PTHR19359:SF14">
    <property type="entry name" value="CYTOCHROME B5 A"/>
    <property type="match status" value="1"/>
</dbReference>
<feature type="domain" description="Cytochrome b5 heme-binding" evidence="9">
    <location>
        <begin position="3"/>
        <end position="84"/>
    </location>
</feature>
<dbReference type="EMBL" id="BRXW01000478">
    <property type="protein sequence ID" value="GMH58460.1"/>
    <property type="molecule type" value="Genomic_DNA"/>
</dbReference>
<keyword evidence="11" id="KW-1185">Reference proteome</keyword>
<gene>
    <name evidence="10" type="ORF">TrLO_g7391</name>
</gene>
<dbReference type="Pfam" id="PF00173">
    <property type="entry name" value="Cyt-b5"/>
    <property type="match status" value="1"/>
</dbReference>
<name>A0A9W7DY88_9STRA</name>
<keyword evidence="8" id="KW-1133">Transmembrane helix</keyword>
<proteinExistence type="inferred from homology"/>
<dbReference type="FunFam" id="3.10.120.10:FF:000002">
    <property type="entry name" value="Cytochrome b5 type B"/>
    <property type="match status" value="1"/>
</dbReference>
<dbReference type="PANTHER" id="PTHR19359">
    <property type="entry name" value="CYTOCHROME B5"/>
    <property type="match status" value="1"/>
</dbReference>
<evidence type="ECO:0000259" key="9">
    <source>
        <dbReference type="PROSITE" id="PS50255"/>
    </source>
</evidence>
<keyword evidence="3 8" id="KW-0812">Transmembrane</keyword>
<dbReference type="Proteomes" id="UP001165122">
    <property type="component" value="Unassembled WGS sequence"/>
</dbReference>
<evidence type="ECO:0000256" key="8">
    <source>
        <dbReference type="RuleBase" id="RU362121"/>
    </source>
</evidence>
<evidence type="ECO:0000313" key="11">
    <source>
        <dbReference type="Proteomes" id="UP001165122"/>
    </source>
</evidence>
<keyword evidence="4 8" id="KW-0479">Metal-binding</keyword>
<keyword evidence="6 8" id="KW-0472">Membrane</keyword>
<evidence type="ECO:0000256" key="2">
    <source>
        <dbReference type="ARBA" id="ARBA00022617"/>
    </source>
</evidence>
<accession>A0A9W7DY88</accession>
<keyword evidence="2 8" id="KW-0349">Heme</keyword>
<dbReference type="InterPro" id="IPR018506">
    <property type="entry name" value="Cyt_B5_heme-BS"/>
</dbReference>